<dbReference type="AlphaFoldDB" id="A2DHA5"/>
<evidence type="ECO:0000313" key="10">
    <source>
        <dbReference type="Proteomes" id="UP000001542"/>
    </source>
</evidence>
<dbReference type="EC" id="2.3.1.97" evidence="2 5"/>
<dbReference type="OMA" id="GWKRDWH"/>
<evidence type="ECO:0000256" key="1">
    <source>
        <dbReference type="ARBA" id="ARBA00009469"/>
    </source>
</evidence>
<dbReference type="FunFam" id="3.40.630.170:FF:000003">
    <property type="entry name" value="Glycylpeptide N-tetradecanoyltransferase"/>
    <property type="match status" value="1"/>
</dbReference>
<proteinExistence type="inferred from homology"/>
<dbReference type="InParanoid" id="A2DHA5"/>
<evidence type="ECO:0000256" key="5">
    <source>
        <dbReference type="RuleBase" id="RU000586"/>
    </source>
</evidence>
<dbReference type="PANTHER" id="PTHR11377:SF5">
    <property type="entry name" value="GLYCYLPEPTIDE N-TETRADECANOYLTRANSFERASE"/>
    <property type="match status" value="1"/>
</dbReference>
<comment type="function">
    <text evidence="5">Adds a myristoyl group to the N-terminal glycine residue of certain cellular proteins.</text>
</comment>
<dbReference type="InterPro" id="IPR022676">
    <property type="entry name" value="NMT_N"/>
</dbReference>
<dbReference type="SMR" id="A2DHA5"/>
<dbReference type="InterPro" id="IPR000903">
    <property type="entry name" value="NMT"/>
</dbReference>
<feature type="domain" description="Glycylpeptide N-tetradecanoyltransferase C-terminal" evidence="8">
    <location>
        <begin position="215"/>
        <end position="396"/>
    </location>
</feature>
<dbReference type="KEGG" id="tva:5465712"/>
<feature type="domain" description="Glycylpeptide N-tetradecanoyltransferase N-terminal" evidence="7">
    <location>
        <begin position="31"/>
        <end position="200"/>
    </location>
</feature>
<evidence type="ECO:0000259" key="8">
    <source>
        <dbReference type="Pfam" id="PF02799"/>
    </source>
</evidence>
<dbReference type="EMBL" id="DS113200">
    <property type="protein sequence ID" value="EAY20178.1"/>
    <property type="molecule type" value="Genomic_DNA"/>
</dbReference>
<name>A2DHA5_TRIV3</name>
<evidence type="ECO:0000256" key="2">
    <source>
        <dbReference type="ARBA" id="ARBA00012923"/>
    </source>
</evidence>
<comment type="catalytic activity">
    <reaction evidence="5">
        <text>N-terminal glycyl-[protein] + tetradecanoyl-CoA = N-tetradecanoylglycyl-[protein] + CoA + H(+)</text>
        <dbReference type="Rhea" id="RHEA:15521"/>
        <dbReference type="Rhea" id="RHEA-COMP:12666"/>
        <dbReference type="Rhea" id="RHEA-COMP:12667"/>
        <dbReference type="ChEBI" id="CHEBI:15378"/>
        <dbReference type="ChEBI" id="CHEBI:57287"/>
        <dbReference type="ChEBI" id="CHEBI:57385"/>
        <dbReference type="ChEBI" id="CHEBI:64723"/>
        <dbReference type="ChEBI" id="CHEBI:133050"/>
        <dbReference type="EC" id="2.3.1.97"/>
    </reaction>
</comment>
<dbReference type="Gene3D" id="3.40.630.170">
    <property type="match status" value="1"/>
</dbReference>
<dbReference type="PIRSF" id="PIRSF015892">
    <property type="entry name" value="N-myristl_transf"/>
    <property type="match status" value="1"/>
</dbReference>
<dbReference type="VEuPathDB" id="TrichDB:TVAG_021230"/>
<dbReference type="SUPFAM" id="SSF55729">
    <property type="entry name" value="Acyl-CoA N-acyltransferases (Nat)"/>
    <property type="match status" value="2"/>
</dbReference>
<evidence type="ECO:0000313" key="9">
    <source>
        <dbReference type="EMBL" id="EAY20178.1"/>
    </source>
</evidence>
<dbReference type="InterPro" id="IPR016181">
    <property type="entry name" value="Acyl_CoA_acyltransferase"/>
</dbReference>
<keyword evidence="3 5" id="KW-0808">Transferase</keyword>
<dbReference type="GO" id="GO:0004379">
    <property type="term" value="F:glycylpeptide N-tetradecanoyltransferase activity"/>
    <property type="evidence" value="ECO:0000318"/>
    <property type="project" value="GO_Central"/>
</dbReference>
<gene>
    <name evidence="9" type="ORF">TVAG_021230</name>
</gene>
<keyword evidence="4 5" id="KW-0012">Acyltransferase</keyword>
<dbReference type="OrthoDB" id="60315at2759"/>
<dbReference type="Pfam" id="PF02799">
    <property type="entry name" value="NMT_C"/>
    <property type="match status" value="1"/>
</dbReference>
<dbReference type="Proteomes" id="UP000001542">
    <property type="component" value="Unassembled WGS sequence"/>
</dbReference>
<dbReference type="eggNOG" id="KOG2779">
    <property type="taxonomic scope" value="Eukaryota"/>
</dbReference>
<evidence type="ECO:0000256" key="3">
    <source>
        <dbReference type="ARBA" id="ARBA00022679"/>
    </source>
</evidence>
<dbReference type="RefSeq" id="XP_001581164.1">
    <property type="nucleotide sequence ID" value="XM_001581114.1"/>
</dbReference>
<dbReference type="GO" id="GO:0072657">
    <property type="term" value="P:protein localization to membrane"/>
    <property type="evidence" value="ECO:0000318"/>
    <property type="project" value="GO_Central"/>
</dbReference>
<keyword evidence="10" id="KW-1185">Reference proteome</keyword>
<accession>A2DHA5</accession>
<dbReference type="VEuPathDB" id="TrichDB:TVAGG3_0677650"/>
<reference evidence="9" key="2">
    <citation type="journal article" date="2007" name="Science">
        <title>Draft genome sequence of the sexually transmitted pathogen Trichomonas vaginalis.</title>
        <authorList>
            <person name="Carlton J.M."/>
            <person name="Hirt R.P."/>
            <person name="Silva J.C."/>
            <person name="Delcher A.L."/>
            <person name="Schatz M."/>
            <person name="Zhao Q."/>
            <person name="Wortman J.R."/>
            <person name="Bidwell S.L."/>
            <person name="Alsmark U.C.M."/>
            <person name="Besteiro S."/>
            <person name="Sicheritz-Ponten T."/>
            <person name="Noel C.J."/>
            <person name="Dacks J.B."/>
            <person name="Foster P.G."/>
            <person name="Simillion C."/>
            <person name="Van de Peer Y."/>
            <person name="Miranda-Saavedra D."/>
            <person name="Barton G.J."/>
            <person name="Westrop G.D."/>
            <person name="Mueller S."/>
            <person name="Dessi D."/>
            <person name="Fiori P.L."/>
            <person name="Ren Q."/>
            <person name="Paulsen I."/>
            <person name="Zhang H."/>
            <person name="Bastida-Corcuera F.D."/>
            <person name="Simoes-Barbosa A."/>
            <person name="Brown M.T."/>
            <person name="Hayes R.D."/>
            <person name="Mukherjee M."/>
            <person name="Okumura C.Y."/>
            <person name="Schneider R."/>
            <person name="Smith A.J."/>
            <person name="Vanacova S."/>
            <person name="Villalvazo M."/>
            <person name="Haas B.J."/>
            <person name="Pertea M."/>
            <person name="Feldblyum T.V."/>
            <person name="Utterback T.R."/>
            <person name="Shu C.L."/>
            <person name="Osoegawa K."/>
            <person name="de Jong P.J."/>
            <person name="Hrdy I."/>
            <person name="Horvathova L."/>
            <person name="Zubacova Z."/>
            <person name="Dolezal P."/>
            <person name="Malik S.B."/>
            <person name="Logsdon J.M. Jr."/>
            <person name="Henze K."/>
            <person name="Gupta A."/>
            <person name="Wang C.C."/>
            <person name="Dunne R.L."/>
            <person name="Upcroft J.A."/>
            <person name="Upcroft P."/>
            <person name="White O."/>
            <person name="Salzberg S.L."/>
            <person name="Tang P."/>
            <person name="Chiu C.-H."/>
            <person name="Lee Y.-S."/>
            <person name="Embley T.M."/>
            <person name="Coombs G.H."/>
            <person name="Mottram J.C."/>
            <person name="Tachezy J."/>
            <person name="Fraser-Liggett C.M."/>
            <person name="Johnson P.J."/>
        </authorList>
    </citation>
    <scope>NUCLEOTIDE SEQUENCE [LARGE SCALE GENOMIC DNA]</scope>
    <source>
        <strain evidence="9">G3</strain>
    </source>
</reference>
<comment type="similarity">
    <text evidence="1 6">Belongs to the NMT family.</text>
</comment>
<dbReference type="InterPro" id="IPR022677">
    <property type="entry name" value="NMT_C"/>
</dbReference>
<dbReference type="Pfam" id="PF01233">
    <property type="entry name" value="NMT"/>
    <property type="match status" value="1"/>
</dbReference>
<dbReference type="PANTHER" id="PTHR11377">
    <property type="entry name" value="N-MYRISTOYL TRANSFERASE"/>
    <property type="match status" value="1"/>
</dbReference>
<protein>
    <recommendedName>
        <fullName evidence="2 5">Glycylpeptide N-tetradecanoyltransferase</fullName>
        <ecNumber evidence="2 5">2.3.1.97</ecNumber>
    </recommendedName>
</protein>
<reference evidence="9" key="1">
    <citation type="submission" date="2006-10" db="EMBL/GenBank/DDBJ databases">
        <authorList>
            <person name="Amadeo P."/>
            <person name="Zhao Q."/>
            <person name="Wortman J."/>
            <person name="Fraser-Liggett C."/>
            <person name="Carlton J."/>
        </authorList>
    </citation>
    <scope>NUCLEOTIDE SEQUENCE</scope>
    <source>
        <strain evidence="9">G3</strain>
    </source>
</reference>
<dbReference type="FunCoup" id="A2DHA5">
    <property type="interactions" value="805"/>
</dbReference>
<evidence type="ECO:0000256" key="6">
    <source>
        <dbReference type="RuleBase" id="RU004178"/>
    </source>
</evidence>
<evidence type="ECO:0000259" key="7">
    <source>
        <dbReference type="Pfam" id="PF01233"/>
    </source>
</evidence>
<dbReference type="STRING" id="5722.A2DHA5"/>
<sequence length="404" mass="46658">MTDLDMEKQHKFWNTQPVVQEKEKPKDAGVIDTCNDVSKVPKDPLPLPKGFSWVLVDTKNPEQRAELYDFLCKHYVIHPNNTFQFAYSEEFLDWALHPPGWLPDWHIGVRHASGKLVGFISATPITVRIQKKVIDDDGSHHFEIDTRNIVAVDFLSVHNELRGKSLAPVLIQEVTRRVHLQGIFEAIFTAGKNLTLPFTTAQYHHRFLNYEKLVEIKFTARHPGQDIKKAGRQYNLSPITFAGGEFREMRPEDVPQVTEKLNKYLEQYKIAQVFSQEEVAHNFLPRKNIVGSYVLVENDQITNFFSFYIVPSTVKDCVKYNSYTAAYVYYYFCTKSQFTDIAKAAMYKAKEDYQADVFNCLDILENKDLLNVCKFVPGDGKLNYYLFNYRVPAIEKESCGVVLL</sequence>
<organism evidence="9 10">
    <name type="scientific">Trichomonas vaginalis (strain ATCC PRA-98 / G3)</name>
    <dbReference type="NCBI Taxonomy" id="412133"/>
    <lineage>
        <taxon>Eukaryota</taxon>
        <taxon>Metamonada</taxon>
        <taxon>Parabasalia</taxon>
        <taxon>Trichomonadida</taxon>
        <taxon>Trichomonadidae</taxon>
        <taxon>Trichomonas</taxon>
    </lineage>
</organism>
<evidence type="ECO:0000256" key="4">
    <source>
        <dbReference type="ARBA" id="ARBA00023315"/>
    </source>
</evidence>
<dbReference type="GO" id="GO:0005829">
    <property type="term" value="C:cytosol"/>
    <property type="evidence" value="ECO:0000318"/>
    <property type="project" value="GO_Central"/>
</dbReference>